<evidence type="ECO:0000313" key="3">
    <source>
        <dbReference type="EMBL" id="RIX48649.1"/>
    </source>
</evidence>
<dbReference type="Gene3D" id="3.90.1580.10">
    <property type="entry name" value="paralog of FGE (formylglycine-generating enzyme)"/>
    <property type="match status" value="1"/>
</dbReference>
<comment type="caution">
    <text evidence="3">The sequence shown here is derived from an EMBL/GenBank/DDBJ whole genome shotgun (WGS) entry which is preliminary data.</text>
</comment>
<dbReference type="PANTHER" id="PTHR23150:SF19">
    <property type="entry name" value="FORMYLGLYCINE-GENERATING ENZYME"/>
    <property type="match status" value="1"/>
</dbReference>
<dbReference type="RefSeq" id="WP_119602742.1">
    <property type="nucleotide sequence ID" value="NZ_QXQA01000021.1"/>
</dbReference>
<feature type="domain" description="Sulfatase-modifying factor enzyme-like" evidence="2">
    <location>
        <begin position="42"/>
        <end position="294"/>
    </location>
</feature>
<organism evidence="3 4">
    <name type="scientific">Paenibacillus nanensis</name>
    <dbReference type="NCBI Taxonomy" id="393251"/>
    <lineage>
        <taxon>Bacteria</taxon>
        <taxon>Bacillati</taxon>
        <taxon>Bacillota</taxon>
        <taxon>Bacilli</taxon>
        <taxon>Bacillales</taxon>
        <taxon>Paenibacillaceae</taxon>
        <taxon>Paenibacillus</taxon>
    </lineage>
</organism>
<feature type="chain" id="PRO_5038554809" evidence="1">
    <location>
        <begin position="23"/>
        <end position="296"/>
    </location>
</feature>
<evidence type="ECO:0000259" key="2">
    <source>
        <dbReference type="Pfam" id="PF03781"/>
    </source>
</evidence>
<dbReference type="InterPro" id="IPR016187">
    <property type="entry name" value="CTDL_fold"/>
</dbReference>
<dbReference type="AlphaFoldDB" id="A0A3A1UMF3"/>
<dbReference type="PROSITE" id="PS51257">
    <property type="entry name" value="PROKAR_LIPOPROTEIN"/>
    <property type="match status" value="1"/>
</dbReference>
<name>A0A3A1UMF3_9BACL</name>
<dbReference type="InterPro" id="IPR005532">
    <property type="entry name" value="SUMF_dom"/>
</dbReference>
<gene>
    <name evidence="3" type="ORF">D3P08_24425</name>
</gene>
<dbReference type="InterPro" id="IPR051043">
    <property type="entry name" value="Sulfatase_Mod_Factor_Kinase"/>
</dbReference>
<keyword evidence="4" id="KW-1185">Reference proteome</keyword>
<evidence type="ECO:0000256" key="1">
    <source>
        <dbReference type="SAM" id="SignalP"/>
    </source>
</evidence>
<dbReference type="Proteomes" id="UP000266482">
    <property type="component" value="Unassembled WGS sequence"/>
</dbReference>
<dbReference type="GO" id="GO:0120147">
    <property type="term" value="F:formylglycine-generating oxidase activity"/>
    <property type="evidence" value="ECO:0007669"/>
    <property type="project" value="TreeGrafter"/>
</dbReference>
<protein>
    <submittedName>
        <fullName evidence="3">Formylglycine-generating enzyme family protein</fullName>
    </submittedName>
</protein>
<proteinExistence type="predicted"/>
<dbReference type="SUPFAM" id="SSF56436">
    <property type="entry name" value="C-type lectin-like"/>
    <property type="match status" value="1"/>
</dbReference>
<dbReference type="PANTHER" id="PTHR23150">
    <property type="entry name" value="SULFATASE MODIFYING FACTOR 1, 2"/>
    <property type="match status" value="1"/>
</dbReference>
<dbReference type="OrthoDB" id="9768004at2"/>
<feature type="signal peptide" evidence="1">
    <location>
        <begin position="1"/>
        <end position="22"/>
    </location>
</feature>
<reference evidence="3 4" key="1">
    <citation type="submission" date="2018-09" db="EMBL/GenBank/DDBJ databases">
        <title>Paenibacillus aracenensis nov. sp. isolated from a cave in southern Spain.</title>
        <authorList>
            <person name="Jurado V."/>
            <person name="Gutierrez-Patricio S."/>
            <person name="Gonzalez-Pimentel J.L."/>
            <person name="Miller A.Z."/>
            <person name="Laiz L."/>
            <person name="Saiz-Jimenez C."/>
        </authorList>
    </citation>
    <scope>NUCLEOTIDE SEQUENCE [LARGE SCALE GENOMIC DNA]</scope>
    <source>
        <strain evidence="3 4">DSM 22867</strain>
    </source>
</reference>
<keyword evidence="1" id="KW-0732">Signal</keyword>
<sequence length="296" mass="33253">MRKPLLFLFLFTALAAIVSGCAQDPPEKNEPPAVNEIEVTKDNLVLVKGGSFGNTKTNYYDKKVTIDDFYIGKYEVTQKEWMEIMGSNPSAFKGDQLPVEMVSWYDAVEYCNSRSIREGLKPYYNVNKNKIDPNNKSEYDPIKWTVTINEGANGYRLPTEAEWEYAASGGQLSKSYTYSGSNDADEVAWYWRNAGDEYLSGDWNWPIIETNKNRTQSIGLQKPNELGLYDMSGNVREWCWNWYADGDPGSASGGSFRVVKGGGWIGDVSNNEISFRGKFEASGFGPDQGFRVIRGA</sequence>
<accession>A0A3A1UMF3</accession>
<evidence type="ECO:0000313" key="4">
    <source>
        <dbReference type="Proteomes" id="UP000266482"/>
    </source>
</evidence>
<dbReference type="Pfam" id="PF03781">
    <property type="entry name" value="FGE-sulfatase"/>
    <property type="match status" value="1"/>
</dbReference>
<dbReference type="EMBL" id="QXQA01000021">
    <property type="protein sequence ID" value="RIX48649.1"/>
    <property type="molecule type" value="Genomic_DNA"/>
</dbReference>
<dbReference type="InterPro" id="IPR042095">
    <property type="entry name" value="SUMF_sf"/>
</dbReference>